<evidence type="ECO:0000313" key="2">
    <source>
        <dbReference type="EMBL" id="KAF8464751.1"/>
    </source>
</evidence>
<keyword evidence="3" id="KW-1185">Reference proteome</keyword>
<dbReference type="EMBL" id="WHVB01000054">
    <property type="protein sequence ID" value="KAF8464751.1"/>
    <property type="molecule type" value="Genomic_DNA"/>
</dbReference>
<comment type="caution">
    <text evidence="2">The sequence shown here is derived from an EMBL/GenBank/DDBJ whole genome shotgun (WGS) entry which is preliminary data.</text>
</comment>
<evidence type="ECO:0000256" key="1">
    <source>
        <dbReference type="SAM" id="MobiDB-lite"/>
    </source>
</evidence>
<protein>
    <submittedName>
        <fullName evidence="2">Uncharacterized protein</fullName>
    </submittedName>
</protein>
<name>A0A9P5JV45_9AGAM</name>
<feature type="compositionally biased region" description="Pro residues" evidence="1">
    <location>
        <begin position="132"/>
        <end position="141"/>
    </location>
</feature>
<reference evidence="2" key="2">
    <citation type="journal article" date="2020" name="Nat. Commun.">
        <title>Large-scale genome sequencing of mycorrhizal fungi provides insights into the early evolution of symbiotic traits.</title>
        <authorList>
            <person name="Miyauchi S."/>
            <person name="Kiss E."/>
            <person name="Kuo A."/>
            <person name="Drula E."/>
            <person name="Kohler A."/>
            <person name="Sanchez-Garcia M."/>
            <person name="Morin E."/>
            <person name="Andreopoulos B."/>
            <person name="Barry K.W."/>
            <person name="Bonito G."/>
            <person name="Buee M."/>
            <person name="Carver A."/>
            <person name="Chen C."/>
            <person name="Cichocki N."/>
            <person name="Clum A."/>
            <person name="Culley D."/>
            <person name="Crous P.W."/>
            <person name="Fauchery L."/>
            <person name="Girlanda M."/>
            <person name="Hayes R.D."/>
            <person name="Keri Z."/>
            <person name="LaButti K."/>
            <person name="Lipzen A."/>
            <person name="Lombard V."/>
            <person name="Magnuson J."/>
            <person name="Maillard F."/>
            <person name="Murat C."/>
            <person name="Nolan M."/>
            <person name="Ohm R.A."/>
            <person name="Pangilinan J."/>
            <person name="Pereira M.F."/>
            <person name="Perotto S."/>
            <person name="Peter M."/>
            <person name="Pfister S."/>
            <person name="Riley R."/>
            <person name="Sitrit Y."/>
            <person name="Stielow J.B."/>
            <person name="Szollosi G."/>
            <person name="Zifcakova L."/>
            <person name="Stursova M."/>
            <person name="Spatafora J.W."/>
            <person name="Tedersoo L."/>
            <person name="Vaario L.M."/>
            <person name="Yamada A."/>
            <person name="Yan M."/>
            <person name="Wang P."/>
            <person name="Xu J."/>
            <person name="Bruns T."/>
            <person name="Baldrian P."/>
            <person name="Vilgalys R."/>
            <person name="Dunand C."/>
            <person name="Henrissat B."/>
            <person name="Grigoriev I.V."/>
            <person name="Hibbett D."/>
            <person name="Nagy L.G."/>
            <person name="Martin F.M."/>
        </authorList>
    </citation>
    <scope>NUCLEOTIDE SEQUENCE</scope>
    <source>
        <strain evidence="2">Prilba</strain>
    </source>
</reference>
<accession>A0A9P5JV45</accession>
<proteinExistence type="predicted"/>
<dbReference type="Proteomes" id="UP000759537">
    <property type="component" value="Unassembled WGS sequence"/>
</dbReference>
<dbReference type="AlphaFoldDB" id="A0A9P5JV45"/>
<feature type="compositionally biased region" description="Low complexity" evidence="1">
    <location>
        <begin position="540"/>
        <end position="554"/>
    </location>
</feature>
<organism evidence="2 3">
    <name type="scientific">Russula ochroleuca</name>
    <dbReference type="NCBI Taxonomy" id="152965"/>
    <lineage>
        <taxon>Eukaryota</taxon>
        <taxon>Fungi</taxon>
        <taxon>Dikarya</taxon>
        <taxon>Basidiomycota</taxon>
        <taxon>Agaricomycotina</taxon>
        <taxon>Agaricomycetes</taxon>
        <taxon>Russulales</taxon>
        <taxon>Russulaceae</taxon>
        <taxon>Russula</taxon>
    </lineage>
</organism>
<evidence type="ECO:0000313" key="3">
    <source>
        <dbReference type="Proteomes" id="UP000759537"/>
    </source>
</evidence>
<sequence>MTFANDGFLPSPPCFVLATSPPSPSQPGMQPCLGTHTWSPDLWSNYYTPNHCTSVSKHHDSPTFDPTCIWAAAPANLAPSTEVLKHIYPSPPPTDSDPKHTVPLPALSEDSPAHAAGTSPCPHSGPLTLPCTPTPFTPDPEGPLTSHPSTQDLPLSPPPSLPMVPHALPEATTSCCTLDKDVDARGDADVEPDVADSESQSSSPDEPPPSDLLTPLSPMWDLPLDEDDTRPAGSLEVSTLLSRPLVSPLPRLPAPGVQATEGDRMTLPYGSNGTVWDLDSKVESLCGQLRPFVMPPDGLSGARFAMFQTFFSSPTFDGLQSDGFLGHSHPSSGGKLFIDSQPFLLSDPGSPHVTVFVPPSRLRRRISLPPPSPEEVPTDPQDALVSCYGIGTPQPFGATIDMSHCASSVPVSHKGIEPSAITGNFLQRGHSSTLEGAPPSPPLGFGGSCIASPSTSALAGSGLSVTSDPGPMTVELDADPFDYPSLDLDTLKQDVAPPSPPCRTMSAIHDYGDEFGDRSAPESPSRRSFADLPDTPTDEQLTSPLQSPLLSGQPLLTLPGAEPDNTLITAEPSVADWSAPSPPRGSGLGLFLPIQAASSNQCLASESHAIEPNLNFSPEAIARVDAREFEMLKSLRRRIWVSERKAKEDEVFHAKRAEHLASRLSVSPPVPSKLPDFDERGGVSAGADAEETEGPPGEPTQLDESDEKTIRTWLLYTEARRADARHLRKREKELGRELQALLCLKLGEDPDATEGGLRASFGSAKIKPGKTAIVSMPQLVARMITKRRDTPRPFSPRKHDSPDIFSPLSKFELTAGEL</sequence>
<feature type="region of interest" description="Disordered" evidence="1">
    <location>
        <begin position="85"/>
        <end position="167"/>
    </location>
</feature>
<feature type="compositionally biased region" description="Basic and acidic residues" evidence="1">
    <location>
        <begin position="510"/>
        <end position="529"/>
    </location>
</feature>
<feature type="compositionally biased region" description="Basic and acidic residues" evidence="1">
    <location>
        <begin position="786"/>
        <end position="802"/>
    </location>
</feature>
<reference evidence="2" key="1">
    <citation type="submission" date="2019-10" db="EMBL/GenBank/DDBJ databases">
        <authorList>
            <consortium name="DOE Joint Genome Institute"/>
            <person name="Kuo A."/>
            <person name="Miyauchi S."/>
            <person name="Kiss E."/>
            <person name="Drula E."/>
            <person name="Kohler A."/>
            <person name="Sanchez-Garcia M."/>
            <person name="Andreopoulos B."/>
            <person name="Barry K.W."/>
            <person name="Bonito G."/>
            <person name="Buee M."/>
            <person name="Carver A."/>
            <person name="Chen C."/>
            <person name="Cichocki N."/>
            <person name="Clum A."/>
            <person name="Culley D."/>
            <person name="Crous P.W."/>
            <person name="Fauchery L."/>
            <person name="Girlanda M."/>
            <person name="Hayes R."/>
            <person name="Keri Z."/>
            <person name="LaButti K."/>
            <person name="Lipzen A."/>
            <person name="Lombard V."/>
            <person name="Magnuson J."/>
            <person name="Maillard F."/>
            <person name="Morin E."/>
            <person name="Murat C."/>
            <person name="Nolan M."/>
            <person name="Ohm R."/>
            <person name="Pangilinan J."/>
            <person name="Pereira M."/>
            <person name="Perotto S."/>
            <person name="Peter M."/>
            <person name="Riley R."/>
            <person name="Sitrit Y."/>
            <person name="Stielow B."/>
            <person name="Szollosi G."/>
            <person name="Zifcakova L."/>
            <person name="Stursova M."/>
            <person name="Spatafora J.W."/>
            <person name="Tedersoo L."/>
            <person name="Vaario L.-M."/>
            <person name="Yamada A."/>
            <person name="Yan M."/>
            <person name="Wang P."/>
            <person name="Xu J."/>
            <person name="Bruns T."/>
            <person name="Baldrian P."/>
            <person name="Vilgalys R."/>
            <person name="Henrissat B."/>
            <person name="Grigoriev I.V."/>
            <person name="Hibbett D."/>
            <person name="Nagy L.G."/>
            <person name="Martin F.M."/>
        </authorList>
    </citation>
    <scope>NUCLEOTIDE SEQUENCE</scope>
    <source>
        <strain evidence="2">Prilba</strain>
    </source>
</reference>
<feature type="region of interest" description="Disordered" evidence="1">
    <location>
        <begin position="493"/>
        <end position="554"/>
    </location>
</feature>
<gene>
    <name evidence="2" type="ORF">DFH94DRAFT_395363</name>
</gene>
<dbReference type="OrthoDB" id="3256408at2759"/>
<feature type="region of interest" description="Disordered" evidence="1">
    <location>
        <begin position="663"/>
        <end position="707"/>
    </location>
</feature>
<feature type="region of interest" description="Disordered" evidence="1">
    <location>
        <begin position="786"/>
        <end position="818"/>
    </location>
</feature>
<feature type="region of interest" description="Disordered" evidence="1">
    <location>
        <begin position="187"/>
        <end position="232"/>
    </location>
</feature>